<dbReference type="Pfam" id="PF13472">
    <property type="entry name" value="Lipase_GDSL_2"/>
    <property type="match status" value="1"/>
</dbReference>
<comment type="caution">
    <text evidence="3">The sequence shown here is derived from an EMBL/GenBank/DDBJ whole genome shotgun (WGS) entry which is preliminary data.</text>
</comment>
<dbReference type="AlphaFoldDB" id="A0A124ED50"/>
<feature type="domain" description="SGNH hydrolase-type esterase" evidence="2">
    <location>
        <begin position="159"/>
        <end position="325"/>
    </location>
</feature>
<sequence>MASPRSGEDWLDPLPFLRGTAWLDGPRAVRADPASLGVLPWDVSERAALPIGVRLEFTAGPGTRAVELRYRARVPGPDERLRDVAHSFALWRDGHCLTETSGEPAGGEAVVTLPLPAGREGGGAYTVHPPESQAPVVLGVRAVGGEVRPAPPRPRWVVHGDSITEGWWATRPAHAWPAVAGRSLGLDTVNLGYAGSARGELPVAQQLATLPASLLTLAWGTNCWEPVPTSAPLMYEVTRAFLTLVRRGHPDTPLLVLSPLLRPAAESTANALGATLADLRRAMEEAVRDLRAAGDRRLALLPGFPVLAPEHLADGLHPNDAGHARIAAAVAGAVRAHGFLQARAAA</sequence>
<dbReference type="EMBL" id="LNSV01000009">
    <property type="protein sequence ID" value="KUH39667.1"/>
    <property type="molecule type" value="Genomic_DNA"/>
</dbReference>
<dbReference type="InterPro" id="IPR036514">
    <property type="entry name" value="SGNH_hydro_sf"/>
</dbReference>
<keyword evidence="4" id="KW-1185">Reference proteome</keyword>
<gene>
    <name evidence="3" type="ORF">ATE80_05920</name>
</gene>
<accession>A0A124ED50</accession>
<dbReference type="STRING" id="936756.ATE80_05920"/>
<dbReference type="SUPFAM" id="SSF52266">
    <property type="entry name" value="SGNH hydrolase"/>
    <property type="match status" value="1"/>
</dbReference>
<organism evidence="3 4">
    <name type="scientific">Streptomyces kanasensis</name>
    <dbReference type="NCBI Taxonomy" id="936756"/>
    <lineage>
        <taxon>Bacteria</taxon>
        <taxon>Bacillati</taxon>
        <taxon>Actinomycetota</taxon>
        <taxon>Actinomycetes</taxon>
        <taxon>Kitasatosporales</taxon>
        <taxon>Streptomycetaceae</taxon>
        <taxon>Streptomyces</taxon>
    </lineage>
</organism>
<name>A0A124ED50_9ACTN</name>
<dbReference type="OrthoDB" id="2060945at2"/>
<evidence type="ECO:0000313" key="4">
    <source>
        <dbReference type="Proteomes" id="UP000054011"/>
    </source>
</evidence>
<keyword evidence="1" id="KW-0175">Coiled coil</keyword>
<reference evidence="3 4" key="1">
    <citation type="submission" date="2015-11" db="EMBL/GenBank/DDBJ databases">
        <title>Genome-wide analysis reveals the secondary metabolome in Streptomyces kanasensis ZX01.</title>
        <authorList>
            <person name="Zhang G."/>
            <person name="Han L."/>
            <person name="Feng J."/>
            <person name="Zhang X."/>
        </authorList>
    </citation>
    <scope>NUCLEOTIDE SEQUENCE [LARGE SCALE GENOMIC DNA]</scope>
    <source>
        <strain evidence="3 4">ZX01</strain>
    </source>
</reference>
<dbReference type="Proteomes" id="UP000054011">
    <property type="component" value="Unassembled WGS sequence"/>
</dbReference>
<evidence type="ECO:0000259" key="2">
    <source>
        <dbReference type="Pfam" id="PF13472"/>
    </source>
</evidence>
<proteinExistence type="predicted"/>
<dbReference type="InterPro" id="IPR013830">
    <property type="entry name" value="SGNH_hydro"/>
</dbReference>
<evidence type="ECO:0000256" key="1">
    <source>
        <dbReference type="SAM" id="Coils"/>
    </source>
</evidence>
<evidence type="ECO:0000313" key="3">
    <source>
        <dbReference type="EMBL" id="KUH39667.1"/>
    </source>
</evidence>
<dbReference type="RefSeq" id="WP_058941064.1">
    <property type="nucleotide sequence ID" value="NZ_LNSV01000009.1"/>
</dbReference>
<protein>
    <submittedName>
        <fullName evidence="3">GDSL family lipase</fullName>
    </submittedName>
</protein>
<feature type="coiled-coil region" evidence="1">
    <location>
        <begin position="269"/>
        <end position="296"/>
    </location>
</feature>
<dbReference type="Gene3D" id="3.40.50.1110">
    <property type="entry name" value="SGNH hydrolase"/>
    <property type="match status" value="1"/>
</dbReference>